<dbReference type="STRING" id="121292.AU252_06155"/>
<protein>
    <recommendedName>
        <fullName evidence="3">Sulfur carrier protein FdhD</fullName>
    </recommendedName>
</protein>
<comment type="similarity">
    <text evidence="3">Belongs to the FdhD family.</text>
</comment>
<sequence>MGRVTQRRKVHKYVLDGSPNALEFPVRHREDVLAVEEPLEIRIGALSFSVTMRTPGDDFDLVAGFLVSEGIIWAPEQLVSLRFCAGEDEDGVQTFNVVEAQLRPDVELPAKGRNVFTSSSCGICGTDSIEAVRKSSHFSPAADPLTVPAHVLASLPGRLREAQDVFDVTGGVHAAGLFRITDDGGVQLLCLREDVGRHNAVDKVVGWALRERLLPLTGLVLQVSGRASFELVQKAALAGIPVLAAVSAPSSLAVELAEASGMTLAGFSRGTSLNIYAGQGRITLPAAEVPAPVPEPVPGEDAAELSANAPG</sequence>
<proteinExistence type="inferred from homology"/>
<dbReference type="GO" id="GO:0005737">
    <property type="term" value="C:cytoplasm"/>
    <property type="evidence" value="ECO:0007669"/>
    <property type="project" value="UniProtKB-SubCell"/>
</dbReference>
<dbReference type="Gene3D" id="3.40.140.10">
    <property type="entry name" value="Cytidine Deaminase, domain 2"/>
    <property type="match status" value="1"/>
</dbReference>
<dbReference type="AlphaFoldDB" id="A0A0U3P6B8"/>
<dbReference type="InterPro" id="IPR003786">
    <property type="entry name" value="FdhD"/>
</dbReference>
<keyword evidence="1 3" id="KW-0963">Cytoplasm</keyword>
<dbReference type="PIRSF" id="PIRSF015626">
    <property type="entry name" value="FdhD"/>
    <property type="match status" value="1"/>
</dbReference>
<dbReference type="Gene3D" id="3.10.20.10">
    <property type="match status" value="1"/>
</dbReference>
<dbReference type="GO" id="GO:0097163">
    <property type="term" value="F:sulfur carrier activity"/>
    <property type="evidence" value="ECO:0007669"/>
    <property type="project" value="UniProtKB-UniRule"/>
</dbReference>
<comment type="caution">
    <text evidence="3">Lacks conserved residue(s) required for the propagation of feature annotation.</text>
</comment>
<keyword evidence="2 3" id="KW-0501">Molybdenum cofactor biosynthesis</keyword>
<comment type="function">
    <text evidence="3">Required for formate dehydrogenase (FDH) activity. Acts as a sulfur carrier protein that transfers sulfur from IscS to the molybdenum cofactor prior to its insertion into FDH.</text>
</comment>
<dbReference type="InterPro" id="IPR016193">
    <property type="entry name" value="Cytidine_deaminase-like"/>
</dbReference>
<evidence type="ECO:0000256" key="3">
    <source>
        <dbReference type="HAMAP-Rule" id="MF_00187"/>
    </source>
</evidence>
<dbReference type="Pfam" id="PF02634">
    <property type="entry name" value="FdhD-NarQ"/>
    <property type="match status" value="1"/>
</dbReference>
<dbReference type="PANTHER" id="PTHR30592">
    <property type="entry name" value="FORMATE DEHYDROGENASE"/>
    <property type="match status" value="1"/>
</dbReference>
<dbReference type="SUPFAM" id="SSF53927">
    <property type="entry name" value="Cytidine deaminase-like"/>
    <property type="match status" value="1"/>
</dbReference>
<dbReference type="NCBIfam" id="NF001943">
    <property type="entry name" value="PRK00724.1-2"/>
    <property type="match status" value="1"/>
</dbReference>
<dbReference type="NCBIfam" id="TIGR00129">
    <property type="entry name" value="fdhD_narQ"/>
    <property type="match status" value="1"/>
</dbReference>
<dbReference type="GO" id="GO:0006777">
    <property type="term" value="P:Mo-molybdopterin cofactor biosynthetic process"/>
    <property type="evidence" value="ECO:0007669"/>
    <property type="project" value="UniProtKB-UniRule"/>
</dbReference>
<accession>A0A0U3P6B8</accession>
<feature type="region of interest" description="Disordered" evidence="4">
    <location>
        <begin position="289"/>
        <end position="311"/>
    </location>
</feature>
<dbReference type="KEGG" id="psul:AU252_06155"/>
<dbReference type="RefSeq" id="WP_058929968.1">
    <property type="nucleotide sequence ID" value="NZ_CP013747.1"/>
</dbReference>
<evidence type="ECO:0000313" key="5">
    <source>
        <dbReference type="EMBL" id="ALV40800.1"/>
    </source>
</evidence>
<reference evidence="5 6" key="1">
    <citation type="submission" date="2015-12" db="EMBL/GenBank/DDBJ databases">
        <authorList>
            <person name="Shamseldin A."/>
            <person name="Moawad H."/>
            <person name="Abd El-Rahim W.M."/>
            <person name="Sadowsky M.J."/>
        </authorList>
    </citation>
    <scope>NUCLEOTIDE SEQUENCE [LARGE SCALE GENOMIC DNA]</scope>
    <source>
        <strain evidence="5 6">Ar51</strain>
    </source>
</reference>
<name>A0A0U3P6B8_9MICC</name>
<dbReference type="Proteomes" id="UP000065151">
    <property type="component" value="Chromosome"/>
</dbReference>
<dbReference type="EMBL" id="CP013747">
    <property type="protein sequence ID" value="ALV40800.1"/>
    <property type="molecule type" value="Genomic_DNA"/>
</dbReference>
<evidence type="ECO:0000313" key="6">
    <source>
        <dbReference type="Proteomes" id="UP000065151"/>
    </source>
</evidence>
<feature type="active site" description="Cysteine persulfide intermediate" evidence="3">
    <location>
        <position position="121"/>
    </location>
</feature>
<dbReference type="GO" id="GO:0016783">
    <property type="term" value="F:sulfurtransferase activity"/>
    <property type="evidence" value="ECO:0007669"/>
    <property type="project" value="InterPro"/>
</dbReference>
<gene>
    <name evidence="3" type="primary">fdhD</name>
    <name evidence="5" type="ORF">AU252_06155</name>
</gene>
<evidence type="ECO:0000256" key="4">
    <source>
        <dbReference type="SAM" id="MobiDB-lite"/>
    </source>
</evidence>
<dbReference type="PANTHER" id="PTHR30592:SF1">
    <property type="entry name" value="SULFUR CARRIER PROTEIN FDHD"/>
    <property type="match status" value="1"/>
</dbReference>
<organism evidence="5">
    <name type="scientific">Pseudarthrobacter sulfonivorans</name>
    <dbReference type="NCBI Taxonomy" id="121292"/>
    <lineage>
        <taxon>Bacteria</taxon>
        <taxon>Bacillati</taxon>
        <taxon>Actinomycetota</taxon>
        <taxon>Actinomycetes</taxon>
        <taxon>Micrococcales</taxon>
        <taxon>Micrococcaceae</taxon>
        <taxon>Pseudarthrobacter</taxon>
    </lineage>
</organism>
<comment type="subcellular location">
    <subcellularLocation>
        <location evidence="3">Cytoplasm</location>
    </subcellularLocation>
</comment>
<evidence type="ECO:0000256" key="2">
    <source>
        <dbReference type="ARBA" id="ARBA00023150"/>
    </source>
</evidence>
<dbReference type="HAMAP" id="MF_00187">
    <property type="entry name" value="FdhD"/>
    <property type="match status" value="1"/>
</dbReference>
<evidence type="ECO:0000256" key="1">
    <source>
        <dbReference type="ARBA" id="ARBA00022490"/>
    </source>
</evidence>